<name>A0AAN5CR34_9BILA</name>
<gene>
    <name evidence="1" type="ORF">PMAYCL1PPCAC_19338</name>
</gene>
<dbReference type="AlphaFoldDB" id="A0AAN5CR34"/>
<dbReference type="EMBL" id="BTRK01000004">
    <property type="protein sequence ID" value="GMR49143.1"/>
    <property type="molecule type" value="Genomic_DNA"/>
</dbReference>
<comment type="caution">
    <text evidence="1">The sequence shown here is derived from an EMBL/GenBank/DDBJ whole genome shotgun (WGS) entry which is preliminary data.</text>
</comment>
<protein>
    <submittedName>
        <fullName evidence="1">Uncharacterized protein</fullName>
    </submittedName>
</protein>
<accession>A0AAN5CR34</accession>
<keyword evidence="2" id="KW-1185">Reference proteome</keyword>
<feature type="non-terminal residue" evidence="1">
    <location>
        <position position="1"/>
    </location>
</feature>
<evidence type="ECO:0000313" key="1">
    <source>
        <dbReference type="EMBL" id="GMR49143.1"/>
    </source>
</evidence>
<proteinExistence type="predicted"/>
<evidence type="ECO:0000313" key="2">
    <source>
        <dbReference type="Proteomes" id="UP001328107"/>
    </source>
</evidence>
<reference evidence="2" key="1">
    <citation type="submission" date="2022-10" db="EMBL/GenBank/DDBJ databases">
        <title>Genome assembly of Pristionchus species.</title>
        <authorList>
            <person name="Yoshida K."/>
            <person name="Sommer R.J."/>
        </authorList>
    </citation>
    <scope>NUCLEOTIDE SEQUENCE [LARGE SCALE GENOMIC DNA]</scope>
    <source>
        <strain evidence="2">RS5460</strain>
    </source>
</reference>
<sequence length="99" mass="11238">LFFVLICNSLNFNTTIPSNSTTPSNSTSNSKDPIVVICPYDWFSNETCVLATDFDAPEIDYEDETQCTRAHSSLYLCMSQPTSSLTYRDEIEELLDEDY</sequence>
<organism evidence="1 2">
    <name type="scientific">Pristionchus mayeri</name>
    <dbReference type="NCBI Taxonomy" id="1317129"/>
    <lineage>
        <taxon>Eukaryota</taxon>
        <taxon>Metazoa</taxon>
        <taxon>Ecdysozoa</taxon>
        <taxon>Nematoda</taxon>
        <taxon>Chromadorea</taxon>
        <taxon>Rhabditida</taxon>
        <taxon>Rhabditina</taxon>
        <taxon>Diplogasteromorpha</taxon>
        <taxon>Diplogasteroidea</taxon>
        <taxon>Neodiplogasteridae</taxon>
        <taxon>Pristionchus</taxon>
    </lineage>
</organism>
<dbReference type="Proteomes" id="UP001328107">
    <property type="component" value="Unassembled WGS sequence"/>
</dbReference>